<gene>
    <name evidence="2" type="ORF">BJY01DRAFT_261495</name>
</gene>
<dbReference type="SUPFAM" id="SSF49785">
    <property type="entry name" value="Galactose-binding domain-like"/>
    <property type="match status" value="1"/>
</dbReference>
<protein>
    <recommendedName>
        <fullName evidence="4">Glycosyl hydrolases family 2 sugar binding domain-containing protein</fullName>
    </recommendedName>
</protein>
<dbReference type="EMBL" id="JBFXLU010000359">
    <property type="protein sequence ID" value="KAL2828583.1"/>
    <property type="molecule type" value="Genomic_DNA"/>
</dbReference>
<reference evidence="2 3" key="1">
    <citation type="submission" date="2024-07" db="EMBL/GenBank/DDBJ databases">
        <title>Section-level genome sequencing and comparative genomics of Aspergillus sections Usti and Cavernicolus.</title>
        <authorList>
            <consortium name="Lawrence Berkeley National Laboratory"/>
            <person name="Nybo J.L."/>
            <person name="Vesth T.C."/>
            <person name="Theobald S."/>
            <person name="Frisvad J.C."/>
            <person name="Larsen T.O."/>
            <person name="Kjaerboelling I."/>
            <person name="Rothschild-Mancinelli K."/>
            <person name="Lyhne E.K."/>
            <person name="Kogle M.E."/>
            <person name="Barry K."/>
            <person name="Clum A."/>
            <person name="Na H."/>
            <person name="Ledsgaard L."/>
            <person name="Lin J."/>
            <person name="Lipzen A."/>
            <person name="Kuo A."/>
            <person name="Riley R."/>
            <person name="Mondo S."/>
            <person name="Labutti K."/>
            <person name="Haridas S."/>
            <person name="Pangalinan J."/>
            <person name="Salamov A.A."/>
            <person name="Simmons B.A."/>
            <person name="Magnuson J.K."/>
            <person name="Chen J."/>
            <person name="Drula E."/>
            <person name="Henrissat B."/>
            <person name="Wiebenga A."/>
            <person name="Lubbers R.J."/>
            <person name="Gomes A.C."/>
            <person name="Makela M.R."/>
            <person name="Stajich J."/>
            <person name="Grigoriev I.V."/>
            <person name="Mortensen U.H."/>
            <person name="De Vries R.P."/>
            <person name="Baker S.E."/>
            <person name="Andersen M.R."/>
        </authorList>
    </citation>
    <scope>NUCLEOTIDE SEQUENCE [LARGE SCALE GENOMIC DNA]</scope>
    <source>
        <strain evidence="2 3">CBS 123904</strain>
    </source>
</reference>
<comment type="caution">
    <text evidence="2">The sequence shown here is derived from an EMBL/GenBank/DDBJ whole genome shotgun (WGS) entry which is preliminary data.</text>
</comment>
<dbReference type="Proteomes" id="UP001610446">
    <property type="component" value="Unassembled WGS sequence"/>
</dbReference>
<sequence length="1009" mass="110607">MIVRAILQFLLLGISLPAFCRAVYPAALEQFEHPPATSKVKFRYWIPDASIPASSVQHDIADLASNGAGGLQFVPFYYYGNPSGAPPLTDWNVFGFGTEAFRHLFEGALEAAVENDVLMDFALGASQGQGTPAEPGTEGLSLQLQLGVMTVSPGTLVTGPVPGPQNLSETLVSGGGFMHGLAGAEKGELKAVIAGRVISESASDSTETKKVPLDEQSIIDLNQFVENGHLNWQAPAGNGNWKIFSFWEGFTNQVSCTGGVNGTTTIEKGSLVVDHFSEAGARLHTDFFDNHVLVNGTTNEGLRTHSAYAWEDSMELLFALPWTRGFLTRFETAHGYSLVKYLPLLFGQANSWGEHFPPYPEEYEYGEYYTDGLSIHNANYRETLSECYQEYLHSHVQWSKSHGVGFSAQPSYNLPLSFANEIPAVDGPEGESLTFGDRLDAYRSLAGPAQLAGKTDISSEVGAMSIPAFSQTIPDLLLSIKKSYAAGLTMMVIHGMSYSGPYVGTSWPGYQPFAYRFTETWSRVQPSWQHMKDTLDYLGRNQHILKAGKPRIDLAMYYSPSRWSSNQLYDSDTLQQQGYAYNFLSPQNLQLPDASVSDGLLAPNGPGYQALVFLNGTRINGKVLSKAKEFSLAGLPVFFVGDVEPLPLSSQANETGNASNMVKELIENNNNIHHVSTNNELLGALERAEIMPRVQIDAVNCSVLSVYRTEPESGIDYIWFFNDAAAETSFTADFRVHGHRLPFSLNAWTGTTRPIARYSFSDNQLRIPLTLQPYETTIIALKPLTVERPPWVAYSTDLVEAIDYNRDGKLVAILKGPAVVMVNGTENKTLSAVVPSPTEIKHWDLEIHDWRAIPNDTTTIEPQISVHKFANQSLLPWKDISPELEAMSGIGIYSAKFTVPNINGIGGFLSVGAIFHTLRAWVNGHQLDPFGADGVKVDITPYIHRGGNNTIKIEVSTTLYNRLKADVDTVWQMGAPLSVLAPTYADGESQAYGLLGPVVIDWVVNKLII</sequence>
<name>A0ABR4IP48_9EURO</name>
<dbReference type="PANTHER" id="PTHR36848:SF2">
    <property type="entry name" value="SECRETED PROTEIN"/>
    <property type="match status" value="1"/>
</dbReference>
<keyword evidence="3" id="KW-1185">Reference proteome</keyword>
<dbReference type="Pfam" id="PF17132">
    <property type="entry name" value="Glyco_hydro_106"/>
    <property type="match status" value="1"/>
</dbReference>
<proteinExistence type="predicted"/>
<dbReference type="Gene3D" id="2.60.120.260">
    <property type="entry name" value="Galactose-binding domain-like"/>
    <property type="match status" value="1"/>
</dbReference>
<dbReference type="InterPro" id="IPR053161">
    <property type="entry name" value="Ulvan_degrading_GH"/>
</dbReference>
<evidence type="ECO:0000313" key="3">
    <source>
        <dbReference type="Proteomes" id="UP001610446"/>
    </source>
</evidence>
<evidence type="ECO:0000256" key="1">
    <source>
        <dbReference type="SAM" id="SignalP"/>
    </source>
</evidence>
<dbReference type="PANTHER" id="PTHR36848">
    <property type="entry name" value="DNA-BINDING PROTEIN (PUTATIVE SECRETED PROTEIN)-RELATED"/>
    <property type="match status" value="1"/>
</dbReference>
<accession>A0ABR4IP48</accession>
<keyword evidence="1" id="KW-0732">Signal</keyword>
<dbReference type="InterPro" id="IPR008979">
    <property type="entry name" value="Galactose-bd-like_sf"/>
</dbReference>
<evidence type="ECO:0008006" key="4">
    <source>
        <dbReference type="Google" id="ProtNLM"/>
    </source>
</evidence>
<organism evidence="2 3">
    <name type="scientific">Aspergillus pseudoustus</name>
    <dbReference type="NCBI Taxonomy" id="1810923"/>
    <lineage>
        <taxon>Eukaryota</taxon>
        <taxon>Fungi</taxon>
        <taxon>Dikarya</taxon>
        <taxon>Ascomycota</taxon>
        <taxon>Pezizomycotina</taxon>
        <taxon>Eurotiomycetes</taxon>
        <taxon>Eurotiomycetidae</taxon>
        <taxon>Eurotiales</taxon>
        <taxon>Aspergillaceae</taxon>
        <taxon>Aspergillus</taxon>
        <taxon>Aspergillus subgen. Nidulantes</taxon>
    </lineage>
</organism>
<feature type="signal peptide" evidence="1">
    <location>
        <begin position="1"/>
        <end position="22"/>
    </location>
</feature>
<feature type="chain" id="PRO_5046031942" description="Glycosyl hydrolases family 2 sugar binding domain-containing protein" evidence="1">
    <location>
        <begin position="23"/>
        <end position="1009"/>
    </location>
</feature>
<evidence type="ECO:0000313" key="2">
    <source>
        <dbReference type="EMBL" id="KAL2828583.1"/>
    </source>
</evidence>